<organism evidence="1 2">
    <name type="scientific">Entomophthora muscae</name>
    <dbReference type="NCBI Taxonomy" id="34485"/>
    <lineage>
        <taxon>Eukaryota</taxon>
        <taxon>Fungi</taxon>
        <taxon>Fungi incertae sedis</taxon>
        <taxon>Zoopagomycota</taxon>
        <taxon>Entomophthoromycotina</taxon>
        <taxon>Entomophthoromycetes</taxon>
        <taxon>Entomophthorales</taxon>
        <taxon>Entomophthoraceae</taxon>
        <taxon>Entomophthora</taxon>
    </lineage>
</organism>
<gene>
    <name evidence="1" type="ORF">DSO57_1014072</name>
</gene>
<evidence type="ECO:0000313" key="1">
    <source>
        <dbReference type="EMBL" id="KAJ9073647.1"/>
    </source>
</evidence>
<proteinExistence type="predicted"/>
<name>A0ACC2TGK1_9FUNG</name>
<dbReference type="Proteomes" id="UP001165960">
    <property type="component" value="Unassembled WGS sequence"/>
</dbReference>
<keyword evidence="2" id="KW-1185">Reference proteome</keyword>
<comment type="caution">
    <text evidence="1">The sequence shown here is derived from an EMBL/GenBank/DDBJ whole genome shotgun (WGS) entry which is preliminary data.</text>
</comment>
<reference evidence="1" key="1">
    <citation type="submission" date="2022-04" db="EMBL/GenBank/DDBJ databases">
        <title>Genome of the entomopathogenic fungus Entomophthora muscae.</title>
        <authorList>
            <person name="Elya C."/>
            <person name="Lovett B.R."/>
            <person name="Lee E."/>
            <person name="Macias A.M."/>
            <person name="Hajek A.E."/>
            <person name="De Bivort B.L."/>
            <person name="Kasson M.T."/>
            <person name="De Fine Licht H.H."/>
            <person name="Stajich J.E."/>
        </authorList>
    </citation>
    <scope>NUCLEOTIDE SEQUENCE</scope>
    <source>
        <strain evidence="1">Berkeley</strain>
    </source>
</reference>
<sequence length="190" mass="20652">MSHTPTNSLSPISKLVVTGPASAVMSPIEAESPLSSNAALMSPEPALPVVRPRRDSSHSYLSQIGANSTINNTAAQHLISDILATKDASLREKSKKATSLFSSYIQTLLSDSSVGLYQVTDLIHKKLPKMMEEKKNLHKLTQQVSLVNSDLDDARETLSTLGTITDLVETHRSIHRAILAATQIRAQTRR</sequence>
<evidence type="ECO:0000313" key="2">
    <source>
        <dbReference type="Proteomes" id="UP001165960"/>
    </source>
</evidence>
<dbReference type="EMBL" id="QTSX02002893">
    <property type="protein sequence ID" value="KAJ9073647.1"/>
    <property type="molecule type" value="Genomic_DNA"/>
</dbReference>
<accession>A0ACC2TGK1</accession>
<protein>
    <submittedName>
        <fullName evidence="1">Uncharacterized protein</fullName>
    </submittedName>
</protein>